<keyword evidence="4" id="KW-1133">Transmembrane helix</keyword>
<keyword evidence="2" id="KW-0677">Repeat</keyword>
<keyword evidence="4" id="KW-0812">Transmembrane</keyword>
<comment type="caution">
    <text evidence="5">The sequence shown here is derived from an EMBL/GenBank/DDBJ whole genome shotgun (WGS) entry which is preliminary data.</text>
</comment>
<keyword evidence="1 3" id="KW-0853">WD repeat</keyword>
<evidence type="ECO:0000256" key="4">
    <source>
        <dbReference type="SAM" id="Phobius"/>
    </source>
</evidence>
<dbReference type="InterPro" id="IPR019775">
    <property type="entry name" value="WD40_repeat_CS"/>
</dbReference>
<gene>
    <name evidence="5" type="ORF">RFI_02794</name>
</gene>
<feature type="transmembrane region" description="Helical" evidence="4">
    <location>
        <begin position="16"/>
        <end position="38"/>
    </location>
</feature>
<dbReference type="AlphaFoldDB" id="X6P7Z0"/>
<name>X6P7Z0_RETFI</name>
<protein>
    <submittedName>
        <fullName evidence="5">WD-40 repeat protein</fullName>
    </submittedName>
</protein>
<evidence type="ECO:0000256" key="1">
    <source>
        <dbReference type="ARBA" id="ARBA00022574"/>
    </source>
</evidence>
<organism evidence="5 6">
    <name type="scientific">Reticulomyxa filosa</name>
    <dbReference type="NCBI Taxonomy" id="46433"/>
    <lineage>
        <taxon>Eukaryota</taxon>
        <taxon>Sar</taxon>
        <taxon>Rhizaria</taxon>
        <taxon>Retaria</taxon>
        <taxon>Foraminifera</taxon>
        <taxon>Monothalamids</taxon>
        <taxon>Reticulomyxidae</taxon>
        <taxon>Reticulomyxa</taxon>
    </lineage>
</organism>
<dbReference type="InterPro" id="IPR015943">
    <property type="entry name" value="WD40/YVTN_repeat-like_dom_sf"/>
</dbReference>
<dbReference type="Pfam" id="PF00400">
    <property type="entry name" value="WD40"/>
    <property type="match status" value="1"/>
</dbReference>
<evidence type="ECO:0000256" key="3">
    <source>
        <dbReference type="PROSITE-ProRule" id="PRU00221"/>
    </source>
</evidence>
<dbReference type="EMBL" id="ASPP01002693">
    <property type="protein sequence ID" value="ETO34301.1"/>
    <property type="molecule type" value="Genomic_DNA"/>
</dbReference>
<feature type="repeat" description="WD" evidence="3">
    <location>
        <begin position="51"/>
        <end position="94"/>
    </location>
</feature>
<dbReference type="Proteomes" id="UP000023152">
    <property type="component" value="Unassembled WGS sequence"/>
</dbReference>
<dbReference type="InterPro" id="IPR001680">
    <property type="entry name" value="WD40_rpt"/>
</dbReference>
<dbReference type="PROSITE" id="PS00678">
    <property type="entry name" value="WD_REPEATS_1"/>
    <property type="match status" value="1"/>
</dbReference>
<dbReference type="SUPFAM" id="SSF50978">
    <property type="entry name" value="WD40 repeat-like"/>
    <property type="match status" value="1"/>
</dbReference>
<dbReference type="InterPro" id="IPR036322">
    <property type="entry name" value="WD40_repeat_dom_sf"/>
</dbReference>
<sequence length="148" mass="17197">MTTLLNNKQISTQLPLISFISSFEKFLFIIFATTFFIFDIFRLSSKLLHIFNGHTIGVNSIDYLTFDDRQFICSGSDDNEICAWDIETTKKLNAFKGHENIVKNKSIHLWDIQFYQQIQVFNGYTSIIWSVEYSPFVIKNSEIDGNSN</sequence>
<dbReference type="PANTHER" id="PTHR22847">
    <property type="entry name" value="WD40 REPEAT PROTEIN"/>
    <property type="match status" value="1"/>
</dbReference>
<feature type="non-terminal residue" evidence="5">
    <location>
        <position position="148"/>
    </location>
</feature>
<reference evidence="5 6" key="1">
    <citation type="journal article" date="2013" name="Curr. Biol.">
        <title>The Genome of the Foraminiferan Reticulomyxa filosa.</title>
        <authorList>
            <person name="Glockner G."/>
            <person name="Hulsmann N."/>
            <person name="Schleicher M."/>
            <person name="Noegel A.A."/>
            <person name="Eichinger L."/>
            <person name="Gallinger C."/>
            <person name="Pawlowski J."/>
            <person name="Sierra R."/>
            <person name="Euteneuer U."/>
            <person name="Pillet L."/>
            <person name="Moustafa A."/>
            <person name="Platzer M."/>
            <person name="Groth M."/>
            <person name="Szafranski K."/>
            <person name="Schliwa M."/>
        </authorList>
    </citation>
    <scope>NUCLEOTIDE SEQUENCE [LARGE SCALE GENOMIC DNA]</scope>
</reference>
<dbReference type="SMART" id="SM00320">
    <property type="entry name" value="WD40"/>
    <property type="match status" value="1"/>
</dbReference>
<dbReference type="Gene3D" id="2.130.10.10">
    <property type="entry name" value="YVTN repeat-like/Quinoprotein amine dehydrogenase"/>
    <property type="match status" value="1"/>
</dbReference>
<evidence type="ECO:0000256" key="2">
    <source>
        <dbReference type="ARBA" id="ARBA00022737"/>
    </source>
</evidence>
<dbReference type="GO" id="GO:1990234">
    <property type="term" value="C:transferase complex"/>
    <property type="evidence" value="ECO:0007669"/>
    <property type="project" value="UniProtKB-ARBA"/>
</dbReference>
<keyword evidence="4" id="KW-0472">Membrane</keyword>
<evidence type="ECO:0000313" key="5">
    <source>
        <dbReference type="EMBL" id="ETO34301.1"/>
    </source>
</evidence>
<keyword evidence="6" id="KW-1185">Reference proteome</keyword>
<dbReference type="PROSITE" id="PS50082">
    <property type="entry name" value="WD_REPEATS_2"/>
    <property type="match status" value="1"/>
</dbReference>
<dbReference type="PANTHER" id="PTHR22847:SF637">
    <property type="entry name" value="WD REPEAT DOMAIN 5B"/>
    <property type="match status" value="1"/>
</dbReference>
<proteinExistence type="predicted"/>
<accession>X6P7Z0</accession>
<evidence type="ECO:0000313" key="6">
    <source>
        <dbReference type="Proteomes" id="UP000023152"/>
    </source>
</evidence>